<dbReference type="GO" id="GO:0009298">
    <property type="term" value="P:GDP-mannose biosynthetic process"/>
    <property type="evidence" value="ECO:0007669"/>
    <property type="project" value="TreeGrafter"/>
</dbReference>
<dbReference type="EC" id="2.7.7.13" evidence="2"/>
<dbReference type="InterPro" id="IPR049577">
    <property type="entry name" value="GMPP_N"/>
</dbReference>
<dbReference type="SUPFAM" id="SSF159283">
    <property type="entry name" value="Guanosine diphospho-D-mannose pyrophosphorylase/mannose-6-phosphate isomerase linker domain"/>
    <property type="match status" value="1"/>
</dbReference>
<comment type="caution">
    <text evidence="9">The sequence shown here is derived from an EMBL/GenBank/DDBJ whole genome shotgun (WGS) entry which is preliminary data.</text>
</comment>
<dbReference type="EMBL" id="DTHG01000096">
    <property type="protein sequence ID" value="HGW92449.1"/>
    <property type="molecule type" value="Genomic_DNA"/>
</dbReference>
<evidence type="ECO:0000256" key="3">
    <source>
        <dbReference type="ARBA" id="ARBA00022679"/>
    </source>
</evidence>
<keyword evidence="3 9" id="KW-0808">Transferase</keyword>
<comment type="similarity">
    <text evidence="1">Belongs to the mannose-6-phosphate isomerase type 2 family.</text>
</comment>
<dbReference type="PANTHER" id="PTHR46390">
    <property type="entry name" value="MANNOSE-1-PHOSPHATE GUANYLYLTRANSFERASE"/>
    <property type="match status" value="1"/>
</dbReference>
<organism evidence="9">
    <name type="scientific">candidate division WOR-3 bacterium</name>
    <dbReference type="NCBI Taxonomy" id="2052148"/>
    <lineage>
        <taxon>Bacteria</taxon>
        <taxon>Bacteria division WOR-3</taxon>
    </lineage>
</organism>
<name>A0A7C4YJ53_UNCW3</name>
<dbReference type="GO" id="GO:0004475">
    <property type="term" value="F:mannose-1-phosphate guanylyltransferase (GTP) activity"/>
    <property type="evidence" value="ECO:0007669"/>
    <property type="project" value="UniProtKB-EC"/>
</dbReference>
<dbReference type="Pfam" id="PF00483">
    <property type="entry name" value="NTP_transferase"/>
    <property type="match status" value="1"/>
</dbReference>
<sequence>MIYGLIMAGGKGERFWPLSREKRPKQFLKLYSENPLIVETFNRLKVFISEENIKIITGESLKDAFFDLNFKEESLIIEPFGMNTLYAIALSSIYFFNLDKDAFIYAFPSDHFIGDENSFIETMKKVEKIKDMDALVTFGISPTRPETGYGYIEIGEEIEDRIYRVKRFTEKPNLRTAKEFIKSGNFFWNSGMFFFKAETMIDEIIKFQPHLKEIIDRLLEDFNNDNILRFYSTGNPISIDYGVMERSDKVYMVKAEFPWDDIGTWNALERIKIPDEKGNISIGDVNLYNCSNSVFFSQNGVILAEGLKNFIVVHTEDATLVIPKSKAAELKMFLKDINKKYL</sequence>
<feature type="domain" description="Nucleotidyl transferase" evidence="8">
    <location>
        <begin position="4"/>
        <end position="271"/>
    </location>
</feature>
<dbReference type="InterPro" id="IPR051161">
    <property type="entry name" value="Mannose-6P_isomerase_type2"/>
</dbReference>
<accession>A0A7C4YJ53</accession>
<dbReference type="AlphaFoldDB" id="A0A7C4YJ53"/>
<dbReference type="InterPro" id="IPR005835">
    <property type="entry name" value="NTP_transferase_dom"/>
</dbReference>
<evidence type="ECO:0000256" key="5">
    <source>
        <dbReference type="ARBA" id="ARBA00022741"/>
    </source>
</evidence>
<protein>
    <recommendedName>
        <fullName evidence="2">mannose-1-phosphate guanylyltransferase</fullName>
        <ecNumber evidence="2">2.7.7.13</ecNumber>
    </recommendedName>
</protein>
<keyword evidence="5" id="KW-0547">Nucleotide-binding</keyword>
<evidence type="ECO:0000259" key="8">
    <source>
        <dbReference type="Pfam" id="PF00483"/>
    </source>
</evidence>
<evidence type="ECO:0000313" key="9">
    <source>
        <dbReference type="EMBL" id="HGW92449.1"/>
    </source>
</evidence>
<dbReference type="PANTHER" id="PTHR46390:SF1">
    <property type="entry name" value="MANNOSE-1-PHOSPHATE GUANYLYLTRANSFERASE"/>
    <property type="match status" value="1"/>
</dbReference>
<keyword evidence="6" id="KW-0342">GTP-binding</keyword>
<evidence type="ECO:0000256" key="4">
    <source>
        <dbReference type="ARBA" id="ARBA00022695"/>
    </source>
</evidence>
<proteinExistence type="inferred from homology"/>
<dbReference type="GO" id="GO:0005525">
    <property type="term" value="F:GTP binding"/>
    <property type="evidence" value="ECO:0007669"/>
    <property type="project" value="UniProtKB-KW"/>
</dbReference>
<evidence type="ECO:0000256" key="2">
    <source>
        <dbReference type="ARBA" id="ARBA00012387"/>
    </source>
</evidence>
<comment type="catalytic activity">
    <reaction evidence="7">
        <text>alpha-D-mannose 1-phosphate + GTP + H(+) = GDP-alpha-D-mannose + diphosphate</text>
        <dbReference type="Rhea" id="RHEA:15229"/>
        <dbReference type="ChEBI" id="CHEBI:15378"/>
        <dbReference type="ChEBI" id="CHEBI:33019"/>
        <dbReference type="ChEBI" id="CHEBI:37565"/>
        <dbReference type="ChEBI" id="CHEBI:57527"/>
        <dbReference type="ChEBI" id="CHEBI:58409"/>
        <dbReference type="EC" id="2.7.7.13"/>
    </reaction>
</comment>
<evidence type="ECO:0000256" key="6">
    <source>
        <dbReference type="ARBA" id="ARBA00023134"/>
    </source>
</evidence>
<dbReference type="CDD" id="cd02509">
    <property type="entry name" value="GDP-M1P_Guanylyltransferase"/>
    <property type="match status" value="1"/>
</dbReference>
<keyword evidence="4 9" id="KW-0548">Nucleotidyltransferase</keyword>
<evidence type="ECO:0000256" key="7">
    <source>
        <dbReference type="ARBA" id="ARBA00047343"/>
    </source>
</evidence>
<evidence type="ECO:0000256" key="1">
    <source>
        <dbReference type="ARBA" id="ARBA00006115"/>
    </source>
</evidence>
<dbReference type="Gene3D" id="3.90.550.10">
    <property type="entry name" value="Spore Coat Polysaccharide Biosynthesis Protein SpsA, Chain A"/>
    <property type="match status" value="1"/>
</dbReference>
<dbReference type="FunFam" id="3.90.550.10:FF:000046">
    <property type="entry name" value="Mannose-1-phosphate guanylyltransferase (GDP)"/>
    <property type="match status" value="1"/>
</dbReference>
<dbReference type="SUPFAM" id="SSF53448">
    <property type="entry name" value="Nucleotide-diphospho-sugar transferases"/>
    <property type="match status" value="1"/>
</dbReference>
<dbReference type="InterPro" id="IPR029044">
    <property type="entry name" value="Nucleotide-diphossugar_trans"/>
</dbReference>
<reference evidence="9" key="1">
    <citation type="journal article" date="2020" name="mSystems">
        <title>Genome- and Community-Level Interaction Insights into Carbon Utilization and Element Cycling Functions of Hydrothermarchaeota in Hydrothermal Sediment.</title>
        <authorList>
            <person name="Zhou Z."/>
            <person name="Liu Y."/>
            <person name="Xu W."/>
            <person name="Pan J."/>
            <person name="Luo Z.H."/>
            <person name="Li M."/>
        </authorList>
    </citation>
    <scope>NUCLEOTIDE SEQUENCE [LARGE SCALE GENOMIC DNA]</scope>
    <source>
        <strain evidence="9">SpSt-780</strain>
    </source>
</reference>
<gene>
    <name evidence="9" type="ORF">ENV67_07935</name>
</gene>